<dbReference type="RefSeq" id="WP_266345060.1">
    <property type="nucleotide sequence ID" value="NZ_JAPKNH010000006.1"/>
</dbReference>
<keyword evidence="4 11" id="KW-0808">Transferase</keyword>
<evidence type="ECO:0000313" key="12">
    <source>
        <dbReference type="Proteomes" id="UP001596150"/>
    </source>
</evidence>
<organism evidence="11 12">
    <name type="scientific">Kaistia terrae</name>
    <dbReference type="NCBI Taxonomy" id="537017"/>
    <lineage>
        <taxon>Bacteria</taxon>
        <taxon>Pseudomonadati</taxon>
        <taxon>Pseudomonadota</taxon>
        <taxon>Alphaproteobacteria</taxon>
        <taxon>Hyphomicrobiales</taxon>
        <taxon>Kaistiaceae</taxon>
        <taxon>Kaistia</taxon>
    </lineage>
</organism>
<dbReference type="PANTHER" id="PTHR30582">
    <property type="entry name" value="L,D-TRANSPEPTIDASE"/>
    <property type="match status" value="1"/>
</dbReference>
<evidence type="ECO:0000256" key="7">
    <source>
        <dbReference type="ARBA" id="ARBA00022984"/>
    </source>
</evidence>
<gene>
    <name evidence="11" type="ORF">ACFPP9_01400</name>
</gene>
<feature type="active site" description="Proton donor/acceptor" evidence="9">
    <location>
        <position position="112"/>
    </location>
</feature>
<evidence type="ECO:0000256" key="1">
    <source>
        <dbReference type="ARBA" id="ARBA00004752"/>
    </source>
</evidence>
<accession>A0ABW0PPW8</accession>
<keyword evidence="12" id="KW-1185">Reference proteome</keyword>
<evidence type="ECO:0000256" key="6">
    <source>
        <dbReference type="ARBA" id="ARBA00022960"/>
    </source>
</evidence>
<feature type="domain" description="L,D-TPase catalytic" evidence="10">
    <location>
        <begin position="22"/>
        <end position="152"/>
    </location>
</feature>
<keyword evidence="11" id="KW-0012">Acyltransferase</keyword>
<comment type="pathway">
    <text evidence="1 9">Cell wall biogenesis; peptidoglycan biosynthesis.</text>
</comment>
<proteinExistence type="inferred from homology"/>
<dbReference type="Proteomes" id="UP001596150">
    <property type="component" value="Unassembled WGS sequence"/>
</dbReference>
<evidence type="ECO:0000256" key="5">
    <source>
        <dbReference type="ARBA" id="ARBA00022801"/>
    </source>
</evidence>
<dbReference type="InterPro" id="IPR050979">
    <property type="entry name" value="LD-transpeptidase"/>
</dbReference>
<comment type="caution">
    <text evidence="11">The sequence shown here is derived from an EMBL/GenBank/DDBJ whole genome shotgun (WGS) entry which is preliminary data.</text>
</comment>
<dbReference type="Pfam" id="PF03734">
    <property type="entry name" value="YkuD"/>
    <property type="match status" value="1"/>
</dbReference>
<dbReference type="PROSITE" id="PS52029">
    <property type="entry name" value="LD_TPASE"/>
    <property type="match status" value="1"/>
</dbReference>
<dbReference type="EC" id="2.3.2.-" evidence="11"/>
<dbReference type="CDD" id="cd16913">
    <property type="entry name" value="YkuD_like"/>
    <property type="match status" value="1"/>
</dbReference>
<dbReference type="PANTHER" id="PTHR30582:SF24">
    <property type="entry name" value="L,D-TRANSPEPTIDASE ERFK_SRFK-RELATED"/>
    <property type="match status" value="1"/>
</dbReference>
<keyword evidence="3" id="KW-0328">Glycosyltransferase</keyword>
<dbReference type="SUPFAM" id="SSF141523">
    <property type="entry name" value="L,D-transpeptidase catalytic domain-like"/>
    <property type="match status" value="1"/>
</dbReference>
<dbReference type="Gene3D" id="2.40.440.10">
    <property type="entry name" value="L,D-transpeptidase catalytic domain-like"/>
    <property type="match status" value="1"/>
</dbReference>
<evidence type="ECO:0000313" key="11">
    <source>
        <dbReference type="EMBL" id="MFC5514408.1"/>
    </source>
</evidence>
<evidence type="ECO:0000256" key="4">
    <source>
        <dbReference type="ARBA" id="ARBA00022679"/>
    </source>
</evidence>
<evidence type="ECO:0000259" key="10">
    <source>
        <dbReference type="PROSITE" id="PS52029"/>
    </source>
</evidence>
<evidence type="ECO:0000256" key="9">
    <source>
        <dbReference type="PROSITE-ProRule" id="PRU01373"/>
    </source>
</evidence>
<protein>
    <submittedName>
        <fullName evidence="11">L,D-transpeptidase</fullName>
        <ecNumber evidence="11">2.3.2.-</ecNumber>
    </submittedName>
</protein>
<evidence type="ECO:0000256" key="3">
    <source>
        <dbReference type="ARBA" id="ARBA00022676"/>
    </source>
</evidence>
<keyword evidence="8 9" id="KW-0961">Cell wall biogenesis/degradation</keyword>
<reference evidence="12" key="1">
    <citation type="journal article" date="2019" name="Int. J. Syst. Evol. Microbiol.">
        <title>The Global Catalogue of Microorganisms (GCM) 10K type strain sequencing project: providing services to taxonomists for standard genome sequencing and annotation.</title>
        <authorList>
            <consortium name="The Broad Institute Genomics Platform"/>
            <consortium name="The Broad Institute Genome Sequencing Center for Infectious Disease"/>
            <person name="Wu L."/>
            <person name="Ma J."/>
        </authorList>
    </citation>
    <scope>NUCLEOTIDE SEQUENCE [LARGE SCALE GENOMIC DNA]</scope>
    <source>
        <strain evidence="12">KACC 12633</strain>
    </source>
</reference>
<keyword evidence="7 9" id="KW-0573">Peptidoglycan synthesis</keyword>
<evidence type="ECO:0000256" key="8">
    <source>
        <dbReference type="ARBA" id="ARBA00023316"/>
    </source>
</evidence>
<feature type="active site" description="Nucleophile" evidence="9">
    <location>
        <position position="128"/>
    </location>
</feature>
<dbReference type="InterPro" id="IPR038063">
    <property type="entry name" value="Transpep_catalytic_dom"/>
</dbReference>
<dbReference type="EMBL" id="JBHSML010000001">
    <property type="protein sequence ID" value="MFC5514408.1"/>
    <property type="molecule type" value="Genomic_DNA"/>
</dbReference>
<dbReference type="InterPro" id="IPR005490">
    <property type="entry name" value="LD_TPept_cat_dom"/>
</dbReference>
<name>A0ABW0PPW8_9HYPH</name>
<evidence type="ECO:0000256" key="2">
    <source>
        <dbReference type="ARBA" id="ARBA00005992"/>
    </source>
</evidence>
<keyword evidence="6 9" id="KW-0133">Cell shape</keyword>
<sequence>MVPTSWSFAGELVVFTAGDPPGTIVVRTVERKLYLVLPGGRALRYMVGVGRVGRQWVGVSAIDGKHLRPNWAPPAAIKRARPNVPDFIPSGSPANPMGAAAMTLAGGEYAIHGTNQPGSVGGFVSFGCIRMHNEDILDLFGRVNVGTPVVVRR</sequence>
<keyword evidence="5" id="KW-0378">Hydrolase</keyword>
<dbReference type="GO" id="GO:0016746">
    <property type="term" value="F:acyltransferase activity"/>
    <property type="evidence" value="ECO:0007669"/>
    <property type="project" value="UniProtKB-KW"/>
</dbReference>
<comment type="similarity">
    <text evidence="2">Belongs to the YkuD family.</text>
</comment>